<keyword evidence="3" id="KW-1185">Reference proteome</keyword>
<feature type="transmembrane region" description="Helical" evidence="1">
    <location>
        <begin position="67"/>
        <end position="88"/>
    </location>
</feature>
<keyword evidence="1" id="KW-0472">Membrane</keyword>
<dbReference type="Proteomes" id="UP000776276">
    <property type="component" value="Unassembled WGS sequence"/>
</dbReference>
<dbReference type="RefSeq" id="WP_216325082.1">
    <property type="nucleotide sequence ID" value="NZ_JAHKRT010000006.1"/>
</dbReference>
<reference evidence="2 3" key="1">
    <citation type="submission" date="2021-06" db="EMBL/GenBank/DDBJ databases">
        <title>Sphingomonas sp. XMGL2, whole genome shotgun sequencing project.</title>
        <authorList>
            <person name="Zhao G."/>
            <person name="Shen L."/>
        </authorList>
    </citation>
    <scope>NUCLEOTIDE SEQUENCE [LARGE SCALE GENOMIC DNA]</scope>
    <source>
        <strain evidence="2 3">XMGL2</strain>
    </source>
</reference>
<feature type="transmembrane region" description="Helical" evidence="1">
    <location>
        <begin position="42"/>
        <end position="61"/>
    </location>
</feature>
<name>A0ABS6BK97_9SPHN</name>
<protein>
    <submittedName>
        <fullName evidence="2">Uncharacterized protein</fullName>
    </submittedName>
</protein>
<accession>A0ABS6BK97</accession>
<evidence type="ECO:0000313" key="3">
    <source>
        <dbReference type="Proteomes" id="UP000776276"/>
    </source>
</evidence>
<evidence type="ECO:0000313" key="2">
    <source>
        <dbReference type="EMBL" id="MBU3078589.1"/>
    </source>
</evidence>
<proteinExistence type="predicted"/>
<keyword evidence="1" id="KW-0812">Transmembrane</keyword>
<gene>
    <name evidence="2" type="ORF">KOF26_11985</name>
</gene>
<organism evidence="2 3">
    <name type="scientific">Sphingomonas quercus</name>
    <dbReference type="NCBI Taxonomy" id="2842451"/>
    <lineage>
        <taxon>Bacteria</taxon>
        <taxon>Pseudomonadati</taxon>
        <taxon>Pseudomonadota</taxon>
        <taxon>Alphaproteobacteria</taxon>
        <taxon>Sphingomonadales</taxon>
        <taxon>Sphingomonadaceae</taxon>
        <taxon>Sphingomonas</taxon>
    </lineage>
</organism>
<evidence type="ECO:0000256" key="1">
    <source>
        <dbReference type="SAM" id="Phobius"/>
    </source>
</evidence>
<dbReference type="EMBL" id="JAHKRT010000006">
    <property type="protein sequence ID" value="MBU3078589.1"/>
    <property type="molecule type" value="Genomic_DNA"/>
</dbReference>
<sequence length="95" mass="9606">MAFIAFDQVPNDAPVAARDAIAPAPTRVPGVAAVARRVRLPLPLPLLAAGVALLWIGRAVSLAVDSALLGLVAASLAFLIGVAVRSAVRPAHAGR</sequence>
<keyword evidence="1" id="KW-1133">Transmembrane helix</keyword>
<comment type="caution">
    <text evidence="2">The sequence shown here is derived from an EMBL/GenBank/DDBJ whole genome shotgun (WGS) entry which is preliminary data.</text>
</comment>